<dbReference type="EMBL" id="CP030050">
    <property type="protein sequence ID" value="QOZ72283.1"/>
    <property type="molecule type" value="Genomic_DNA"/>
</dbReference>
<evidence type="ECO:0000256" key="1">
    <source>
        <dbReference type="SAM" id="MobiDB-lite"/>
    </source>
</evidence>
<evidence type="ECO:0000313" key="3">
    <source>
        <dbReference type="Proteomes" id="UP000594015"/>
    </source>
</evidence>
<dbReference type="AlphaFoldDB" id="A0AAE7NUM4"/>
<accession>A0AAE7NUM4</accession>
<feature type="region of interest" description="Disordered" evidence="1">
    <location>
        <begin position="373"/>
        <end position="407"/>
    </location>
</feature>
<dbReference type="KEGG" id="barh:WN72_42820"/>
<organism evidence="2 3">
    <name type="scientific">Bradyrhizobium arachidis</name>
    <dbReference type="NCBI Taxonomy" id="858423"/>
    <lineage>
        <taxon>Bacteria</taxon>
        <taxon>Pseudomonadati</taxon>
        <taxon>Pseudomonadota</taxon>
        <taxon>Alphaproteobacteria</taxon>
        <taxon>Hyphomicrobiales</taxon>
        <taxon>Nitrobacteraceae</taxon>
        <taxon>Bradyrhizobium</taxon>
    </lineage>
</organism>
<proteinExistence type="predicted"/>
<gene>
    <name evidence="2" type="ORF">WN72_42820</name>
</gene>
<sequence>MQFNRRPKPTTVAADSVPSRISAMRALLVCPTMILAALLAASPEVASAQMKLSPKAAAPGGTETRYFTSIDGLMDGNADVVLKETRQGKTVTAAVLDVCYPVAKNSDRKDRFVVNLQVAGQNLTGTTQSLGEKSPVSVKLLRKPTGDTFEFRGQISIGQSVTEVTSPDNSDLSEKEFLDNQTSDDGITPQPKDFTDVSPEAIAVKVKLDAATEFLKSLKGQDIEVTLASLSVGCDALRAGEQTINMSVDPERAAALLSKFKAMPGVTAAGWTAGMTEMDRTIRIPAADWRDGDKVNRDKLASALAGVLSRTLAAKPVSHNFNPATGKLKLVFKRPNQDFPALELTDTIEVAGLISPDKPGATDKLMLWIGSPSTTTADESSGAKLNLSDDASADEEGDQPDDNGSIEALAKELKGQRWDADKSVWK</sequence>
<protein>
    <submittedName>
        <fullName evidence="2">Uncharacterized protein</fullName>
    </submittedName>
</protein>
<feature type="compositionally biased region" description="Acidic residues" evidence="1">
    <location>
        <begin position="391"/>
        <end position="401"/>
    </location>
</feature>
<evidence type="ECO:0000313" key="2">
    <source>
        <dbReference type="EMBL" id="QOZ72283.1"/>
    </source>
</evidence>
<name>A0AAE7NUM4_9BRAD</name>
<dbReference type="Proteomes" id="UP000594015">
    <property type="component" value="Chromosome"/>
</dbReference>
<reference evidence="2 3" key="1">
    <citation type="submission" date="2018-06" db="EMBL/GenBank/DDBJ databases">
        <title>Comparative genomics of Bradyrhizobium nodulating Arachidis hypogaea.</title>
        <authorList>
            <person name="Li Y."/>
        </authorList>
    </citation>
    <scope>NUCLEOTIDE SEQUENCE [LARGE SCALE GENOMIC DNA]</scope>
    <source>
        <strain evidence="2 3">CCBAU 051107</strain>
    </source>
</reference>